<accession>A0A0D0CW02</accession>
<dbReference type="Pfam" id="PF00076">
    <property type="entry name" value="RRM_1"/>
    <property type="match status" value="1"/>
</dbReference>
<organism evidence="6 7">
    <name type="scientific">Collybiopsis luxurians FD-317 M1</name>
    <dbReference type="NCBI Taxonomy" id="944289"/>
    <lineage>
        <taxon>Eukaryota</taxon>
        <taxon>Fungi</taxon>
        <taxon>Dikarya</taxon>
        <taxon>Basidiomycota</taxon>
        <taxon>Agaricomycotina</taxon>
        <taxon>Agaricomycetes</taxon>
        <taxon>Agaricomycetidae</taxon>
        <taxon>Agaricales</taxon>
        <taxon>Marasmiineae</taxon>
        <taxon>Omphalotaceae</taxon>
        <taxon>Collybiopsis</taxon>
        <taxon>Collybiopsis luxurians</taxon>
    </lineage>
</organism>
<sequence>MFAKYGKVTKLDFLFHKSGELKGKPRGYAFVEYASQNEAQKALTSANGVMFRGRNLVVTHAHQAPPDTDGGIARQRKTMMETGRPTTLSLLKSNPGGKHQEGTSDKIAMMEAKLRELEASKPKNDSEPGTSTLPTSSLPTHPSLPSKPLSGIPGVPVQRPRHSSVRSASSTTASPASASTSRPLTVSSEPPMKKMKFAPASADVAKRKNGSKVLSGVKIVKKRASPSASIPKPDPAVIESPVSVNADQDLHEALV</sequence>
<dbReference type="PANTHER" id="PTHR13952">
    <property type="entry name" value="U1 SMALL NUCLEAR RIBONUCLEOPROTEIN 70 KD"/>
    <property type="match status" value="1"/>
</dbReference>
<evidence type="ECO:0000256" key="1">
    <source>
        <dbReference type="ARBA" id="ARBA00004123"/>
    </source>
</evidence>
<feature type="domain" description="RRM" evidence="5">
    <location>
        <begin position="1"/>
        <end position="63"/>
    </location>
</feature>
<keyword evidence="3" id="KW-0694">RNA-binding</keyword>
<evidence type="ECO:0000259" key="5">
    <source>
        <dbReference type="PROSITE" id="PS50102"/>
    </source>
</evidence>
<feature type="region of interest" description="Disordered" evidence="4">
    <location>
        <begin position="118"/>
        <end position="210"/>
    </location>
</feature>
<evidence type="ECO:0000256" key="3">
    <source>
        <dbReference type="PROSITE-ProRule" id="PRU00176"/>
    </source>
</evidence>
<protein>
    <recommendedName>
        <fullName evidence="5">RRM domain-containing protein</fullName>
    </recommendedName>
</protein>
<dbReference type="InterPro" id="IPR035979">
    <property type="entry name" value="RBD_domain_sf"/>
</dbReference>
<dbReference type="InterPro" id="IPR051183">
    <property type="entry name" value="U1_U11-U12_snRNP_70-35kDa"/>
</dbReference>
<dbReference type="OrthoDB" id="6730379at2759"/>
<gene>
    <name evidence="6" type="ORF">GYMLUDRAFT_40122</name>
</gene>
<dbReference type="InterPro" id="IPR012677">
    <property type="entry name" value="Nucleotide-bd_a/b_plait_sf"/>
</dbReference>
<dbReference type="InterPro" id="IPR000504">
    <property type="entry name" value="RRM_dom"/>
</dbReference>
<dbReference type="PROSITE" id="PS50102">
    <property type="entry name" value="RRM"/>
    <property type="match status" value="1"/>
</dbReference>
<feature type="compositionally biased region" description="Low complexity" evidence="4">
    <location>
        <begin position="165"/>
        <end position="183"/>
    </location>
</feature>
<dbReference type="GO" id="GO:0000398">
    <property type="term" value="P:mRNA splicing, via spliceosome"/>
    <property type="evidence" value="ECO:0007669"/>
    <property type="project" value="TreeGrafter"/>
</dbReference>
<dbReference type="SUPFAM" id="SSF54928">
    <property type="entry name" value="RNA-binding domain, RBD"/>
    <property type="match status" value="1"/>
</dbReference>
<reference evidence="6 7" key="1">
    <citation type="submission" date="2014-04" db="EMBL/GenBank/DDBJ databases">
        <title>Evolutionary Origins and Diversification of the Mycorrhizal Mutualists.</title>
        <authorList>
            <consortium name="DOE Joint Genome Institute"/>
            <consortium name="Mycorrhizal Genomics Consortium"/>
            <person name="Kohler A."/>
            <person name="Kuo A."/>
            <person name="Nagy L.G."/>
            <person name="Floudas D."/>
            <person name="Copeland A."/>
            <person name="Barry K.W."/>
            <person name="Cichocki N."/>
            <person name="Veneault-Fourrey C."/>
            <person name="LaButti K."/>
            <person name="Lindquist E.A."/>
            <person name="Lipzen A."/>
            <person name="Lundell T."/>
            <person name="Morin E."/>
            <person name="Murat C."/>
            <person name="Riley R."/>
            <person name="Ohm R."/>
            <person name="Sun H."/>
            <person name="Tunlid A."/>
            <person name="Henrissat B."/>
            <person name="Grigoriev I.V."/>
            <person name="Hibbett D.S."/>
            <person name="Martin F."/>
        </authorList>
    </citation>
    <scope>NUCLEOTIDE SEQUENCE [LARGE SCALE GENOMIC DNA]</scope>
    <source>
        <strain evidence="6 7">FD-317 M1</strain>
    </source>
</reference>
<dbReference type="GO" id="GO:0003729">
    <property type="term" value="F:mRNA binding"/>
    <property type="evidence" value="ECO:0007669"/>
    <property type="project" value="TreeGrafter"/>
</dbReference>
<comment type="subcellular location">
    <subcellularLocation>
        <location evidence="1">Nucleus</location>
    </subcellularLocation>
</comment>
<dbReference type="GO" id="GO:0071011">
    <property type="term" value="C:precatalytic spliceosome"/>
    <property type="evidence" value="ECO:0007669"/>
    <property type="project" value="TreeGrafter"/>
</dbReference>
<keyword evidence="7" id="KW-1185">Reference proteome</keyword>
<feature type="compositionally biased region" description="Low complexity" evidence="4">
    <location>
        <begin position="128"/>
        <end position="150"/>
    </location>
</feature>
<name>A0A0D0CW02_9AGAR</name>
<dbReference type="Proteomes" id="UP000053593">
    <property type="component" value="Unassembled WGS sequence"/>
</dbReference>
<dbReference type="Gene3D" id="3.30.70.330">
    <property type="match status" value="1"/>
</dbReference>
<keyword evidence="2" id="KW-0539">Nucleus</keyword>
<dbReference type="GO" id="GO:0017069">
    <property type="term" value="F:snRNA binding"/>
    <property type="evidence" value="ECO:0007669"/>
    <property type="project" value="TreeGrafter"/>
</dbReference>
<dbReference type="HOGENOM" id="CLU_066926_0_0_1"/>
<dbReference type="EMBL" id="KN834762">
    <property type="protein sequence ID" value="KIK63912.1"/>
    <property type="molecule type" value="Genomic_DNA"/>
</dbReference>
<evidence type="ECO:0000256" key="2">
    <source>
        <dbReference type="ARBA" id="ARBA00023242"/>
    </source>
</evidence>
<proteinExistence type="predicted"/>
<evidence type="ECO:0000313" key="6">
    <source>
        <dbReference type="EMBL" id="KIK63912.1"/>
    </source>
</evidence>
<dbReference type="AlphaFoldDB" id="A0A0D0CW02"/>
<evidence type="ECO:0000256" key="4">
    <source>
        <dbReference type="SAM" id="MobiDB-lite"/>
    </source>
</evidence>
<evidence type="ECO:0000313" key="7">
    <source>
        <dbReference type="Proteomes" id="UP000053593"/>
    </source>
</evidence>